<comment type="caution">
    <text evidence="1">The sequence shown here is derived from an EMBL/GenBank/DDBJ whole genome shotgun (WGS) entry which is preliminary data.</text>
</comment>
<reference evidence="2" key="1">
    <citation type="journal article" date="2018" name="Proc. Natl. Acad. Sci. U.S.A.">
        <title>Linking secondary metabolites to gene clusters through genome sequencing of six diverse Aspergillus species.</title>
        <authorList>
            <person name="Kaerboelling I."/>
            <person name="Vesth T.C."/>
            <person name="Frisvad J.C."/>
            <person name="Nybo J.L."/>
            <person name="Theobald S."/>
            <person name="Kuo A."/>
            <person name="Bowyer P."/>
            <person name="Matsuda Y."/>
            <person name="Mondo S."/>
            <person name="Lyhne E.K."/>
            <person name="Kogle M.E."/>
            <person name="Clum A."/>
            <person name="Lipzen A."/>
            <person name="Salamov A."/>
            <person name="Ngan C.Y."/>
            <person name="Daum C."/>
            <person name="Chiniquy J."/>
            <person name="Barry K."/>
            <person name="LaButti K."/>
            <person name="Haridas S."/>
            <person name="Simmons B.A."/>
            <person name="Magnuson J.K."/>
            <person name="Mortensen U.H."/>
            <person name="Larsen T.O."/>
            <person name="Grigoriev I.V."/>
            <person name="Baker S.E."/>
            <person name="Andersen M.R."/>
        </authorList>
    </citation>
    <scope>NUCLEOTIDE SEQUENCE [LARGE SCALE GENOMIC DNA]</scope>
    <source>
        <strain evidence="2">IBT 16806</strain>
    </source>
</reference>
<dbReference type="RefSeq" id="XP_024677425.1">
    <property type="nucleotide sequence ID" value="XM_024830622.1"/>
</dbReference>
<proteinExistence type="predicted"/>
<gene>
    <name evidence="1" type="ORF">P174DRAFT_472815</name>
</gene>
<keyword evidence="2" id="KW-1185">Reference proteome</keyword>
<dbReference type="VEuPathDB" id="FungiDB:P174DRAFT_472815"/>
<dbReference type="AlphaFoldDB" id="A0A2I1BTV4"/>
<protein>
    <submittedName>
        <fullName evidence="1">Uncharacterized protein</fullName>
    </submittedName>
</protein>
<dbReference type="Proteomes" id="UP000234474">
    <property type="component" value="Unassembled WGS sequence"/>
</dbReference>
<accession>A0A2I1BTV4</accession>
<organism evidence="1 2">
    <name type="scientific">Aspergillus novofumigatus (strain IBT 16806)</name>
    <dbReference type="NCBI Taxonomy" id="1392255"/>
    <lineage>
        <taxon>Eukaryota</taxon>
        <taxon>Fungi</taxon>
        <taxon>Dikarya</taxon>
        <taxon>Ascomycota</taxon>
        <taxon>Pezizomycotina</taxon>
        <taxon>Eurotiomycetes</taxon>
        <taxon>Eurotiomycetidae</taxon>
        <taxon>Eurotiales</taxon>
        <taxon>Aspergillaceae</taxon>
        <taxon>Aspergillus</taxon>
        <taxon>Aspergillus subgen. Fumigati</taxon>
    </lineage>
</organism>
<sequence length="72" mass="8619">MEQTVAQKHLRQLTNKSDYTIERYSKLKAKLEPKKEDQISRIIARYNRLLLKPANQNVEMWLGEWEDVISKC</sequence>
<dbReference type="EMBL" id="MSZS01000012">
    <property type="protein sequence ID" value="PKX88830.1"/>
    <property type="molecule type" value="Genomic_DNA"/>
</dbReference>
<feature type="non-terminal residue" evidence="1">
    <location>
        <position position="72"/>
    </location>
</feature>
<evidence type="ECO:0000313" key="2">
    <source>
        <dbReference type="Proteomes" id="UP000234474"/>
    </source>
</evidence>
<dbReference type="GeneID" id="36537949"/>
<name>A0A2I1BTV4_ASPN1</name>
<evidence type="ECO:0000313" key="1">
    <source>
        <dbReference type="EMBL" id="PKX88830.1"/>
    </source>
</evidence>